<evidence type="ECO:0000256" key="2">
    <source>
        <dbReference type="ARBA" id="ARBA00022900"/>
    </source>
</evidence>
<reference evidence="7" key="1">
    <citation type="submission" date="2025-08" db="UniProtKB">
        <authorList>
            <consortium name="RefSeq"/>
        </authorList>
    </citation>
    <scope>IDENTIFICATION</scope>
    <source>
        <tissue evidence="7">Gonad</tissue>
    </source>
</reference>
<dbReference type="Gene3D" id="4.10.410.10">
    <property type="entry name" value="Pancreatic trypsin inhibitor Kunitz domain"/>
    <property type="match status" value="2"/>
</dbReference>
<feature type="domain" description="BPTI/Kunitz inhibitor" evidence="5">
    <location>
        <begin position="26"/>
        <end position="76"/>
    </location>
</feature>
<dbReference type="RefSeq" id="XP_019644476.1">
    <property type="nucleotide sequence ID" value="XM_019788917.1"/>
</dbReference>
<evidence type="ECO:0000313" key="7">
    <source>
        <dbReference type="RefSeq" id="XP_019644476.1"/>
    </source>
</evidence>
<proteinExistence type="predicted"/>
<evidence type="ECO:0000256" key="3">
    <source>
        <dbReference type="ARBA" id="ARBA00023157"/>
    </source>
</evidence>
<dbReference type="InterPro" id="IPR002223">
    <property type="entry name" value="Kunitz_BPTI"/>
</dbReference>
<feature type="signal peptide" evidence="4">
    <location>
        <begin position="1"/>
        <end position="21"/>
    </location>
</feature>
<dbReference type="InterPro" id="IPR020901">
    <property type="entry name" value="Prtase_inh_Kunz-CS"/>
</dbReference>
<dbReference type="PRINTS" id="PR00759">
    <property type="entry name" value="BASICPTASE"/>
</dbReference>
<keyword evidence="3" id="KW-1015">Disulfide bond</keyword>
<dbReference type="OrthoDB" id="4473401at2759"/>
<dbReference type="Proteomes" id="UP000515135">
    <property type="component" value="Unplaced"/>
</dbReference>
<name>A0A6P5AR39_BRABE</name>
<accession>A0A6P5AR39</accession>
<dbReference type="SUPFAM" id="SSF57362">
    <property type="entry name" value="BPTI-like"/>
    <property type="match status" value="2"/>
</dbReference>
<dbReference type="InterPro" id="IPR050098">
    <property type="entry name" value="TFPI/VKTCI-like"/>
</dbReference>
<evidence type="ECO:0000256" key="4">
    <source>
        <dbReference type="SAM" id="SignalP"/>
    </source>
</evidence>
<dbReference type="InterPro" id="IPR036880">
    <property type="entry name" value="Kunitz_BPTI_sf"/>
</dbReference>
<dbReference type="GO" id="GO:0005615">
    <property type="term" value="C:extracellular space"/>
    <property type="evidence" value="ECO:0007669"/>
    <property type="project" value="TreeGrafter"/>
</dbReference>
<evidence type="ECO:0000256" key="1">
    <source>
        <dbReference type="ARBA" id="ARBA00022690"/>
    </source>
</evidence>
<dbReference type="CDD" id="cd00109">
    <property type="entry name" value="Kunitz-type"/>
    <property type="match status" value="1"/>
</dbReference>
<dbReference type="SMART" id="SM00131">
    <property type="entry name" value="KU"/>
    <property type="match status" value="2"/>
</dbReference>
<organism evidence="6 7">
    <name type="scientific">Branchiostoma belcheri</name>
    <name type="common">Amphioxus</name>
    <dbReference type="NCBI Taxonomy" id="7741"/>
    <lineage>
        <taxon>Eukaryota</taxon>
        <taxon>Metazoa</taxon>
        <taxon>Chordata</taxon>
        <taxon>Cephalochordata</taxon>
        <taxon>Leptocardii</taxon>
        <taxon>Amphioxiformes</taxon>
        <taxon>Branchiostomatidae</taxon>
        <taxon>Branchiostoma</taxon>
    </lineage>
</organism>
<dbReference type="FunFam" id="4.10.410.10:FF:000021">
    <property type="entry name" value="Serine protease inhibitor, putative"/>
    <property type="match status" value="2"/>
</dbReference>
<dbReference type="AlphaFoldDB" id="A0A6P5AR39"/>
<sequence length="136" mass="15368">MLWKVLLISLVVTATIHRTDAVEDPCEQPKDVGPCDGVFPRWFYNSLTGECEPFDYGGCDGNSNNFQTQEECEDTCVDPCLQPKKVGPCEALIPRWFYNSQTGQCEQFNWGGCDPNDNNFATLKECRKTCGRKNKN</sequence>
<dbReference type="PROSITE" id="PS50279">
    <property type="entry name" value="BPTI_KUNITZ_2"/>
    <property type="match status" value="2"/>
</dbReference>
<evidence type="ECO:0000313" key="6">
    <source>
        <dbReference type="Proteomes" id="UP000515135"/>
    </source>
</evidence>
<dbReference type="KEGG" id="bbel:109485330"/>
<dbReference type="GO" id="GO:0004867">
    <property type="term" value="F:serine-type endopeptidase inhibitor activity"/>
    <property type="evidence" value="ECO:0007669"/>
    <property type="project" value="UniProtKB-KW"/>
</dbReference>
<dbReference type="PANTHER" id="PTHR10083">
    <property type="entry name" value="KUNITZ-TYPE PROTEASE INHIBITOR-RELATED"/>
    <property type="match status" value="1"/>
</dbReference>
<keyword evidence="1" id="KW-0646">Protease inhibitor</keyword>
<dbReference type="PROSITE" id="PS00280">
    <property type="entry name" value="BPTI_KUNITZ_1"/>
    <property type="match status" value="2"/>
</dbReference>
<dbReference type="Pfam" id="PF00014">
    <property type="entry name" value="Kunitz_BPTI"/>
    <property type="match status" value="2"/>
</dbReference>
<dbReference type="PANTHER" id="PTHR10083:SF328">
    <property type="entry name" value="TISSUE FACTOR PATHWAY INHIBITOR"/>
    <property type="match status" value="1"/>
</dbReference>
<gene>
    <name evidence="7" type="primary">LOC109485330</name>
</gene>
<feature type="domain" description="BPTI/Kunitz inhibitor" evidence="5">
    <location>
        <begin position="80"/>
        <end position="130"/>
    </location>
</feature>
<keyword evidence="2" id="KW-0722">Serine protease inhibitor</keyword>
<dbReference type="GeneID" id="109485330"/>
<evidence type="ECO:0000259" key="5">
    <source>
        <dbReference type="PROSITE" id="PS50279"/>
    </source>
</evidence>
<keyword evidence="4" id="KW-0732">Signal</keyword>
<feature type="chain" id="PRO_5027818667" evidence="4">
    <location>
        <begin position="22"/>
        <end position="136"/>
    </location>
</feature>
<dbReference type="GO" id="GO:0044483">
    <property type="term" value="P:venom-mediated perturbation of hemostasis"/>
    <property type="evidence" value="ECO:0007669"/>
    <property type="project" value="UniProtKB-ARBA"/>
</dbReference>
<protein>
    <submittedName>
        <fullName evidence="7">BPTI/Kunitz domain-containing protein-like isoform X1</fullName>
    </submittedName>
</protein>
<keyword evidence="6" id="KW-1185">Reference proteome</keyword>